<dbReference type="EMBL" id="KY684108">
    <property type="protein sequence ID" value="ARF11478.1"/>
    <property type="molecule type" value="Genomic_DNA"/>
</dbReference>
<gene>
    <name evidence="1" type="ORF">Klosneuvirus_1_335</name>
</gene>
<name>A0A1V0SIM2_9VIRU</name>
<evidence type="ECO:0000313" key="1">
    <source>
        <dbReference type="EMBL" id="ARF11478.1"/>
    </source>
</evidence>
<protein>
    <submittedName>
        <fullName evidence="1">Uncharacterized protein</fullName>
    </submittedName>
</protein>
<organism evidence="1">
    <name type="scientific">Klosneuvirus KNV1</name>
    <dbReference type="NCBI Taxonomy" id="1977640"/>
    <lineage>
        <taxon>Viruses</taxon>
        <taxon>Varidnaviria</taxon>
        <taxon>Bamfordvirae</taxon>
        <taxon>Nucleocytoviricota</taxon>
        <taxon>Megaviricetes</taxon>
        <taxon>Imitervirales</taxon>
        <taxon>Mimiviridae</taxon>
        <taxon>Klosneuvirinae</taxon>
        <taxon>Klosneuvirus</taxon>
    </lineage>
</organism>
<accession>A0A1V0SIM2</accession>
<proteinExistence type="predicted"/>
<reference evidence="1" key="1">
    <citation type="journal article" date="2017" name="Science">
        <title>Giant viruses with an expanded complement of translation system components.</title>
        <authorList>
            <person name="Schulz F."/>
            <person name="Yutin N."/>
            <person name="Ivanova N.N."/>
            <person name="Ortega D.R."/>
            <person name="Lee T.K."/>
            <person name="Vierheilig J."/>
            <person name="Daims H."/>
            <person name="Horn M."/>
            <person name="Wagner M."/>
            <person name="Jensen G.J."/>
            <person name="Kyrpides N.C."/>
            <person name="Koonin E.V."/>
            <person name="Woyke T."/>
        </authorList>
    </citation>
    <scope>NUCLEOTIDE SEQUENCE</scope>
    <source>
        <strain evidence="1">KNV1</strain>
    </source>
</reference>
<sequence length="398" mass="47252">MSMLLALPLELQLSIYEGSGNLHLKEVCQEIKEVFDTNLYGLDDLITKTNVKQKTISKISTDVVKKYSDDKELMTDLILRSLPQPKRIPVYLPFMYEFQEMDYIGMMRIRPIRFVDFFTDSPYYDIVKAQEKYNFDPIHLNDIESTIEKLIKVNDKETIMKLLGIHSDLTNKPPNYDKILNICASHNNFDLYKEFYTLNRGIRINTIFSYLSPKDDLYWFVKYENIPALEYFGITDKIIIISIKLNSRIVFDKYFDRIDIINTSFYIECIDNSIRYNNLYAFTKLISHKDCIKTLLGKKCFTKINNKEKETNYINAIRESCNCNKEFANFMDLMISKFLSFIVLQSIDINELLIVNQSTNSKIMYNPDIKFNKFKNVQYMKYQQRSHKNYNKHKFIKH</sequence>